<evidence type="ECO:0000313" key="7">
    <source>
        <dbReference type="Proteomes" id="UP001341281"/>
    </source>
</evidence>
<evidence type="ECO:0000256" key="3">
    <source>
        <dbReference type="ARBA" id="ARBA00022833"/>
    </source>
</evidence>
<dbReference type="InterPro" id="IPR013083">
    <property type="entry name" value="Znf_RING/FYVE/PHD"/>
</dbReference>
<dbReference type="PROSITE" id="PS50089">
    <property type="entry name" value="ZF_RING_2"/>
    <property type="match status" value="1"/>
</dbReference>
<dbReference type="SMART" id="SM00184">
    <property type="entry name" value="RING"/>
    <property type="match status" value="1"/>
</dbReference>
<dbReference type="Proteomes" id="UP001341281">
    <property type="component" value="Chromosome 07"/>
</dbReference>
<dbReference type="GO" id="GO:0008270">
    <property type="term" value="F:zinc ion binding"/>
    <property type="evidence" value="ECO:0007669"/>
    <property type="project" value="UniProtKB-KW"/>
</dbReference>
<dbReference type="Gene3D" id="3.30.40.10">
    <property type="entry name" value="Zinc/RING finger domain, C3HC4 (zinc finger)"/>
    <property type="match status" value="1"/>
</dbReference>
<dbReference type="PANTHER" id="PTHR45931">
    <property type="entry name" value="SI:CH211-59O9.10"/>
    <property type="match status" value="1"/>
</dbReference>
<keyword evidence="7" id="KW-1185">Reference proteome</keyword>
<dbReference type="GO" id="GO:0006511">
    <property type="term" value="P:ubiquitin-dependent protein catabolic process"/>
    <property type="evidence" value="ECO:0007669"/>
    <property type="project" value="TreeGrafter"/>
</dbReference>
<feature type="domain" description="RING-type" evidence="5">
    <location>
        <begin position="45"/>
        <end position="86"/>
    </location>
</feature>
<sequence>MPDLEFELVELPPARKRACIPSSSKAIQDLLHEVTASGGGGDDECAICLQGFCVEEKLRAMPCSHAFHQHCIFEWLRRKTVCPLCHHQLMPTTEEDEERRRISTMVTKTRGVSAYHSDDDEAYIASLGDGVTIVHKIEMDVEGDMERTRTAWAVVERLMSERTTRPQT</sequence>
<name>A0AAQ3UAM0_PASNO</name>
<reference evidence="6 7" key="1">
    <citation type="submission" date="2024-02" db="EMBL/GenBank/DDBJ databases">
        <title>High-quality chromosome-scale genome assembly of Pensacola bahiagrass (Paspalum notatum Flugge var. saurae).</title>
        <authorList>
            <person name="Vega J.M."/>
            <person name="Podio M."/>
            <person name="Orjuela J."/>
            <person name="Siena L.A."/>
            <person name="Pessino S.C."/>
            <person name="Combes M.C."/>
            <person name="Mariac C."/>
            <person name="Albertini E."/>
            <person name="Pupilli F."/>
            <person name="Ortiz J.P.A."/>
            <person name="Leblanc O."/>
        </authorList>
    </citation>
    <scope>NUCLEOTIDE SEQUENCE [LARGE SCALE GENOMIC DNA]</scope>
    <source>
        <strain evidence="6">R1</strain>
        <tissue evidence="6">Leaf</tissue>
    </source>
</reference>
<dbReference type="GO" id="GO:0005634">
    <property type="term" value="C:nucleus"/>
    <property type="evidence" value="ECO:0007669"/>
    <property type="project" value="TreeGrafter"/>
</dbReference>
<dbReference type="SUPFAM" id="SSF57850">
    <property type="entry name" value="RING/U-box"/>
    <property type="match status" value="1"/>
</dbReference>
<dbReference type="AlphaFoldDB" id="A0AAQ3UAM0"/>
<dbReference type="InterPro" id="IPR051834">
    <property type="entry name" value="RING_finger_E3_ligase"/>
</dbReference>
<evidence type="ECO:0000313" key="6">
    <source>
        <dbReference type="EMBL" id="WVZ87024.1"/>
    </source>
</evidence>
<protein>
    <recommendedName>
        <fullName evidence="5">RING-type domain-containing protein</fullName>
    </recommendedName>
</protein>
<dbReference type="EMBL" id="CP144751">
    <property type="protein sequence ID" value="WVZ87024.1"/>
    <property type="molecule type" value="Genomic_DNA"/>
</dbReference>
<keyword evidence="3" id="KW-0862">Zinc</keyword>
<evidence type="ECO:0000256" key="1">
    <source>
        <dbReference type="ARBA" id="ARBA00022723"/>
    </source>
</evidence>
<gene>
    <name evidence="6" type="ORF">U9M48_033726</name>
</gene>
<evidence type="ECO:0000256" key="2">
    <source>
        <dbReference type="ARBA" id="ARBA00022771"/>
    </source>
</evidence>
<keyword evidence="1" id="KW-0479">Metal-binding</keyword>
<dbReference type="CDD" id="cd16454">
    <property type="entry name" value="RING-H2_PA-TM-RING"/>
    <property type="match status" value="1"/>
</dbReference>
<dbReference type="Pfam" id="PF13639">
    <property type="entry name" value="zf-RING_2"/>
    <property type="match status" value="1"/>
</dbReference>
<organism evidence="6 7">
    <name type="scientific">Paspalum notatum var. saurae</name>
    <dbReference type="NCBI Taxonomy" id="547442"/>
    <lineage>
        <taxon>Eukaryota</taxon>
        <taxon>Viridiplantae</taxon>
        <taxon>Streptophyta</taxon>
        <taxon>Embryophyta</taxon>
        <taxon>Tracheophyta</taxon>
        <taxon>Spermatophyta</taxon>
        <taxon>Magnoliopsida</taxon>
        <taxon>Liliopsida</taxon>
        <taxon>Poales</taxon>
        <taxon>Poaceae</taxon>
        <taxon>PACMAD clade</taxon>
        <taxon>Panicoideae</taxon>
        <taxon>Andropogonodae</taxon>
        <taxon>Paspaleae</taxon>
        <taxon>Paspalinae</taxon>
        <taxon>Paspalum</taxon>
    </lineage>
</organism>
<proteinExistence type="predicted"/>
<dbReference type="PANTHER" id="PTHR45931:SF23">
    <property type="entry name" value="OS12G0134500 PROTEIN"/>
    <property type="match status" value="1"/>
</dbReference>
<evidence type="ECO:0000256" key="4">
    <source>
        <dbReference type="PROSITE-ProRule" id="PRU00175"/>
    </source>
</evidence>
<dbReference type="InterPro" id="IPR001841">
    <property type="entry name" value="Znf_RING"/>
</dbReference>
<accession>A0AAQ3UAM0</accession>
<dbReference type="GO" id="GO:0061630">
    <property type="term" value="F:ubiquitin protein ligase activity"/>
    <property type="evidence" value="ECO:0007669"/>
    <property type="project" value="TreeGrafter"/>
</dbReference>
<keyword evidence="2 4" id="KW-0863">Zinc-finger</keyword>
<evidence type="ECO:0000259" key="5">
    <source>
        <dbReference type="PROSITE" id="PS50089"/>
    </source>
</evidence>